<dbReference type="PANTHER" id="PTHR12049:SF7">
    <property type="entry name" value="PROTEIN ARGININE METHYLTRANSFERASE NDUFAF7, MITOCHONDRIAL"/>
    <property type="match status" value="1"/>
</dbReference>
<keyword evidence="1 3" id="KW-0489">Methyltransferase</keyword>
<dbReference type="Pfam" id="PF02636">
    <property type="entry name" value="Methyltransf_28"/>
    <property type="match status" value="1"/>
</dbReference>
<comment type="caution">
    <text evidence="3">The sequence shown here is derived from an EMBL/GenBank/DDBJ whole genome shotgun (WGS) entry which is preliminary data.</text>
</comment>
<sequence length="325" mass="34732">MSERSWDVAWQEALYGPDGFYRQPAGPAAHFATSAQGLPGVGRILARAVATLCRQYALSSIVEIGAGRGELLATLHEVDPALSLHGIDVVRRPPGLPGAVAWSTSPGGAALPDDLGALDGVLVLAHEWLDVVPLTVGEVDEDGSLRVVHVTETGQEHLGAPLGEADLQWCQRFWPAGEPGDRVEVGATRDRAWADLCARVRQGVVVGVDYGHERTDRPAFGTLTGYREGAQVQPVPDGSCDITAHVAVDSLDTSWRTRQRALLTELGVVARPAQHEMSRTDPGRYLAALAERSAGLSATAAQGLGDFWWFVREIGVRRQPSTSTS</sequence>
<gene>
    <name evidence="3" type="ORF">P4R38_10685</name>
</gene>
<dbReference type="InterPro" id="IPR029063">
    <property type="entry name" value="SAM-dependent_MTases_sf"/>
</dbReference>
<dbReference type="Gene3D" id="3.40.50.12710">
    <property type="match status" value="1"/>
</dbReference>
<dbReference type="GO" id="GO:0008168">
    <property type="term" value="F:methyltransferase activity"/>
    <property type="evidence" value="ECO:0007669"/>
    <property type="project" value="UniProtKB-KW"/>
</dbReference>
<keyword evidence="2 3" id="KW-0808">Transferase</keyword>
<name>A0ABT6C7M5_9MICO</name>
<organism evidence="3 4">
    <name type="scientific">Luteipulveratus flavus</name>
    <dbReference type="NCBI Taxonomy" id="3031728"/>
    <lineage>
        <taxon>Bacteria</taxon>
        <taxon>Bacillati</taxon>
        <taxon>Actinomycetota</taxon>
        <taxon>Actinomycetes</taxon>
        <taxon>Micrococcales</taxon>
        <taxon>Dermacoccaceae</taxon>
        <taxon>Luteipulveratus</taxon>
    </lineage>
</organism>
<dbReference type="InterPro" id="IPR003788">
    <property type="entry name" value="NDUFAF7"/>
</dbReference>
<protein>
    <submittedName>
        <fullName evidence="3">SAM-dependent methyltransferase</fullName>
        <ecNumber evidence="3">2.1.1.-</ecNumber>
    </submittedName>
</protein>
<evidence type="ECO:0000313" key="4">
    <source>
        <dbReference type="Proteomes" id="UP001528912"/>
    </source>
</evidence>
<dbReference type="InterPro" id="IPR038375">
    <property type="entry name" value="NDUFAF7_sf"/>
</dbReference>
<dbReference type="EMBL" id="JAROAV010000028">
    <property type="protein sequence ID" value="MDF8264711.1"/>
    <property type="molecule type" value="Genomic_DNA"/>
</dbReference>
<reference evidence="3 4" key="1">
    <citation type="submission" date="2023-03" db="EMBL/GenBank/DDBJ databases">
        <title>YIM 133296 draft genome.</title>
        <authorList>
            <person name="Xiong L."/>
        </authorList>
    </citation>
    <scope>NUCLEOTIDE SEQUENCE [LARGE SCALE GENOMIC DNA]</scope>
    <source>
        <strain evidence="3 4">YIM 133296</strain>
    </source>
</reference>
<dbReference type="GO" id="GO:0032259">
    <property type="term" value="P:methylation"/>
    <property type="evidence" value="ECO:0007669"/>
    <property type="project" value="UniProtKB-KW"/>
</dbReference>
<dbReference type="PANTHER" id="PTHR12049">
    <property type="entry name" value="PROTEIN ARGININE METHYLTRANSFERASE NDUFAF7, MITOCHONDRIAL"/>
    <property type="match status" value="1"/>
</dbReference>
<proteinExistence type="predicted"/>
<evidence type="ECO:0000256" key="2">
    <source>
        <dbReference type="ARBA" id="ARBA00022679"/>
    </source>
</evidence>
<dbReference type="EC" id="2.1.1.-" evidence="3"/>
<dbReference type="SUPFAM" id="SSF53335">
    <property type="entry name" value="S-adenosyl-L-methionine-dependent methyltransferases"/>
    <property type="match status" value="1"/>
</dbReference>
<dbReference type="RefSeq" id="WP_277192116.1">
    <property type="nucleotide sequence ID" value="NZ_JAROAV010000028.1"/>
</dbReference>
<evidence type="ECO:0000313" key="3">
    <source>
        <dbReference type="EMBL" id="MDF8264711.1"/>
    </source>
</evidence>
<evidence type="ECO:0000256" key="1">
    <source>
        <dbReference type="ARBA" id="ARBA00022603"/>
    </source>
</evidence>
<keyword evidence="4" id="KW-1185">Reference proteome</keyword>
<dbReference type="Proteomes" id="UP001528912">
    <property type="component" value="Unassembled WGS sequence"/>
</dbReference>
<accession>A0ABT6C7M5</accession>